<dbReference type="SUPFAM" id="SSF53098">
    <property type="entry name" value="Ribonuclease H-like"/>
    <property type="match status" value="1"/>
</dbReference>
<dbReference type="Gene3D" id="3.30.420.10">
    <property type="entry name" value="Ribonuclease H-like superfamily/Ribonuclease H"/>
    <property type="match status" value="1"/>
</dbReference>
<name>A0ABN7AB22_9HEMI</name>
<evidence type="ECO:0000313" key="2">
    <source>
        <dbReference type="Proteomes" id="UP001307889"/>
    </source>
</evidence>
<reference evidence="1 2" key="1">
    <citation type="submission" date="2023-09" db="EMBL/GenBank/DDBJ databases">
        <title>Nesidiocoris tenuis whole genome shotgun sequence.</title>
        <authorList>
            <person name="Shibata T."/>
            <person name="Shimoda M."/>
            <person name="Kobayashi T."/>
            <person name="Uehara T."/>
        </authorList>
    </citation>
    <scope>NUCLEOTIDE SEQUENCE [LARGE SCALE GENOMIC DNA]</scope>
    <source>
        <strain evidence="1 2">Japan</strain>
    </source>
</reference>
<proteinExistence type="predicted"/>
<dbReference type="InterPro" id="IPR036397">
    <property type="entry name" value="RNaseH_sf"/>
</dbReference>
<accession>A0ABN7AB22</accession>
<gene>
    <name evidence="1" type="ORF">NTJ_01126</name>
</gene>
<evidence type="ECO:0000313" key="1">
    <source>
        <dbReference type="EMBL" id="BES88319.1"/>
    </source>
</evidence>
<organism evidence="1 2">
    <name type="scientific">Nesidiocoris tenuis</name>
    <dbReference type="NCBI Taxonomy" id="355587"/>
    <lineage>
        <taxon>Eukaryota</taxon>
        <taxon>Metazoa</taxon>
        <taxon>Ecdysozoa</taxon>
        <taxon>Arthropoda</taxon>
        <taxon>Hexapoda</taxon>
        <taxon>Insecta</taxon>
        <taxon>Pterygota</taxon>
        <taxon>Neoptera</taxon>
        <taxon>Paraneoptera</taxon>
        <taxon>Hemiptera</taxon>
        <taxon>Heteroptera</taxon>
        <taxon>Panheteroptera</taxon>
        <taxon>Cimicomorpha</taxon>
        <taxon>Miridae</taxon>
        <taxon>Dicyphina</taxon>
        <taxon>Nesidiocoris</taxon>
    </lineage>
</organism>
<dbReference type="InterPro" id="IPR012337">
    <property type="entry name" value="RNaseH-like_sf"/>
</dbReference>
<protein>
    <submittedName>
        <fullName evidence="1">Retrotransposon protein</fullName>
    </submittedName>
</protein>
<keyword evidence="2" id="KW-1185">Reference proteome</keyword>
<dbReference type="EMBL" id="AP028909">
    <property type="protein sequence ID" value="BES88319.1"/>
    <property type="molecule type" value="Genomic_DNA"/>
</dbReference>
<sequence length="250" mass="28928">MAVEHALTHPPQANVVIVSDSRSVLLALQNITKGCTTPLHLINLHDSIQRLYKKANNLKIQWNPSHVGLLHDSTADKLANETSKRAQIDQEETLWHHDEIKRFKAECLHNWTQVYTNSEGPGRWTRTIVSNPNNQPWFKNQMEASVRNITKANRILLGHGTTNLFKFRMKSSSDPWCRLCGEEEMEDIEHLLASCRTTAPLVERILREENQQNLQQLRAERIQLFLQRSLKNPKFLFRLAENLEETGIKI</sequence>
<dbReference type="Proteomes" id="UP001307889">
    <property type="component" value="Chromosome 1"/>
</dbReference>